<proteinExistence type="predicted"/>
<dbReference type="Proteomes" id="UP000215261">
    <property type="component" value="Unassembled WGS sequence"/>
</dbReference>
<dbReference type="PROSITE" id="PS50212">
    <property type="entry name" value="RASGEF_NTER"/>
    <property type="match status" value="1"/>
</dbReference>
<name>A0A231PRU0_9LACO</name>
<organism evidence="2 3">
    <name type="scientific">Ligilactobacillus agilis</name>
    <dbReference type="NCBI Taxonomy" id="1601"/>
    <lineage>
        <taxon>Bacteria</taxon>
        <taxon>Bacillati</taxon>
        <taxon>Bacillota</taxon>
        <taxon>Bacilli</taxon>
        <taxon>Lactobacillales</taxon>
        <taxon>Lactobacillaceae</taxon>
        <taxon>Ligilactobacillus</taxon>
    </lineage>
</organism>
<feature type="domain" description="N-terminal Ras-GEF" evidence="1">
    <location>
        <begin position="64"/>
        <end position="104"/>
    </location>
</feature>
<evidence type="ECO:0000313" key="2">
    <source>
        <dbReference type="EMBL" id="OXS37432.1"/>
    </source>
</evidence>
<gene>
    <name evidence="2" type="ORF">AYP69_10390</name>
</gene>
<comment type="caution">
    <text evidence="2">The sequence shown here is derived from an EMBL/GenBank/DDBJ whole genome shotgun (WGS) entry which is preliminary data.</text>
</comment>
<reference evidence="2 3" key="1">
    <citation type="submission" date="2016-03" db="EMBL/GenBank/DDBJ databases">
        <title>Sequencing of Lactobacillus Species from Commercial Turkeys.</title>
        <authorList>
            <person name="Johnson T.J."/>
            <person name="Youmans B.P."/>
            <person name="Case K.A."/>
        </authorList>
    </citation>
    <scope>NUCLEOTIDE SEQUENCE [LARGE SCALE GENOMIC DNA]</scope>
    <source>
        <strain evidence="2 3">UMNLA1</strain>
    </source>
</reference>
<sequence length="104" mass="11939">MKKGIESCIMKMKAKKGVAIMAESKSTFIKKLLDNVIASDELSKTYAVPSKREQLALKIDNRVTEKLLATNHLEKMVRTLIRKRSKSTQKEIVNITLQNYRIFL</sequence>
<accession>A0A231PRU0</accession>
<dbReference type="InterPro" id="IPR000651">
    <property type="entry name" value="Ras-like_Gua-exchang_fac_N"/>
</dbReference>
<dbReference type="AlphaFoldDB" id="A0A231PRU0"/>
<evidence type="ECO:0000259" key="1">
    <source>
        <dbReference type="PROSITE" id="PS50212"/>
    </source>
</evidence>
<evidence type="ECO:0000313" key="3">
    <source>
        <dbReference type="Proteomes" id="UP000215261"/>
    </source>
</evidence>
<dbReference type="RefSeq" id="WP_225363598.1">
    <property type="nucleotide sequence ID" value="NZ_JAEHNV010000004.1"/>
</dbReference>
<dbReference type="EMBL" id="LUGO01000105">
    <property type="protein sequence ID" value="OXS37432.1"/>
    <property type="molecule type" value="Genomic_DNA"/>
</dbReference>
<protein>
    <recommendedName>
        <fullName evidence="1">N-terminal Ras-GEF domain-containing protein</fullName>
    </recommendedName>
</protein>